<dbReference type="InterPro" id="IPR002125">
    <property type="entry name" value="CMP_dCMP_dom"/>
</dbReference>
<dbReference type="SUPFAM" id="SSF53927">
    <property type="entry name" value="Cytidine deaminase-like"/>
    <property type="match status" value="1"/>
</dbReference>
<organism evidence="6 7">
    <name type="scientific">Paracoccus alcaliphilus</name>
    <dbReference type="NCBI Taxonomy" id="34002"/>
    <lineage>
        <taxon>Bacteria</taxon>
        <taxon>Pseudomonadati</taxon>
        <taxon>Pseudomonadota</taxon>
        <taxon>Alphaproteobacteria</taxon>
        <taxon>Rhodobacterales</taxon>
        <taxon>Paracoccaceae</taxon>
        <taxon>Paracoccus</taxon>
    </lineage>
</organism>
<keyword evidence="4" id="KW-0862">Zinc</keyword>
<keyword evidence="3" id="KW-0378">Hydrolase</keyword>
<protein>
    <submittedName>
        <fullName evidence="6">Deoxycytidylate deaminase</fullName>
    </submittedName>
</protein>
<evidence type="ECO:0000256" key="2">
    <source>
        <dbReference type="ARBA" id="ARBA00022723"/>
    </source>
</evidence>
<dbReference type="PANTHER" id="PTHR11086:SF18">
    <property type="entry name" value="DEOXYCYTIDYLATE DEAMINASE"/>
    <property type="match status" value="1"/>
</dbReference>
<evidence type="ECO:0000256" key="4">
    <source>
        <dbReference type="ARBA" id="ARBA00022833"/>
    </source>
</evidence>
<dbReference type="GO" id="GO:0004132">
    <property type="term" value="F:dCMP deaminase activity"/>
    <property type="evidence" value="ECO:0007669"/>
    <property type="project" value="TreeGrafter"/>
</dbReference>
<accession>A0A1H8KEF3</accession>
<dbReference type="InterPro" id="IPR016192">
    <property type="entry name" value="APOBEC/CMP_deaminase_Zn-bd"/>
</dbReference>
<name>A0A1H8KEF3_9RHOB</name>
<reference evidence="6 7" key="1">
    <citation type="submission" date="2016-10" db="EMBL/GenBank/DDBJ databases">
        <authorList>
            <person name="de Groot N.N."/>
        </authorList>
    </citation>
    <scope>NUCLEOTIDE SEQUENCE [LARGE SCALE GENOMIC DNA]</scope>
    <source>
        <strain evidence="6 7">DSM 8512</strain>
    </source>
</reference>
<dbReference type="STRING" id="34002.SAMN04489859_102191"/>
<evidence type="ECO:0000256" key="3">
    <source>
        <dbReference type="ARBA" id="ARBA00022801"/>
    </source>
</evidence>
<dbReference type="PANTHER" id="PTHR11086">
    <property type="entry name" value="DEOXYCYTIDYLATE DEAMINASE-RELATED"/>
    <property type="match status" value="1"/>
</dbReference>
<proteinExistence type="inferred from homology"/>
<dbReference type="PROSITE" id="PS00903">
    <property type="entry name" value="CYT_DCMP_DEAMINASES_1"/>
    <property type="match status" value="1"/>
</dbReference>
<sequence length="518" mass="58052">MFERNKQEEVAEDVRQTSVLEPELVFGLVGPLGSNIDATQEALMSELKKVGYSPILIHLTNDIKTIIPAIKEKRIKTYEQKINFMNEIVRNSGKEDFLARVAIAIIASKRVALNLTRSLTHRQAQDFQSPKTAYVIRQLKRRQEVSTLAKVYGKKFIQISIAVSEAEQRQAVLSIIGRERPELSQQQREDEARKLINRDRDESGVDYGQGIINIHHSGDVFVAGNSNEISVQISRFIEAFFGSNLISPTKDEFGSQLAKTASLRTLDLSRQVGAAIISSQGDVITLGCNEVPRPLGGNYWCDDNEPQRDIERGVEPNKLETTRLIHDFVHALSKLNVLKQRPDEVLKHEELSHVLKDAFVSDITEFGRITHAEMSALADAARLGRATSGATIYVTTFPCHNCAKHLIAAGIKRIVYIEPYTKSKALELSGDALTVSKSDVSKVVIEHFVGISPRRYSDIFSKTRKRRDDENKIKRWQFDDPTPMVDDKTGTHTLIEAQVLVGFDKLMNSVSEAMKVSS</sequence>
<dbReference type="InterPro" id="IPR016193">
    <property type="entry name" value="Cytidine_deaminase-like"/>
</dbReference>
<dbReference type="Gene3D" id="3.40.140.10">
    <property type="entry name" value="Cytidine Deaminase, domain 2"/>
    <property type="match status" value="1"/>
</dbReference>
<dbReference type="Proteomes" id="UP000199054">
    <property type="component" value="Unassembled WGS sequence"/>
</dbReference>
<evidence type="ECO:0000256" key="1">
    <source>
        <dbReference type="ARBA" id="ARBA00006576"/>
    </source>
</evidence>
<dbReference type="AlphaFoldDB" id="A0A1H8KEF3"/>
<dbReference type="GO" id="GO:0005737">
    <property type="term" value="C:cytoplasm"/>
    <property type="evidence" value="ECO:0007669"/>
    <property type="project" value="TreeGrafter"/>
</dbReference>
<feature type="domain" description="CMP/dCMP-type deaminase" evidence="5">
    <location>
        <begin position="249"/>
        <end position="436"/>
    </location>
</feature>
<dbReference type="RefSeq" id="WP_170851862.1">
    <property type="nucleotide sequence ID" value="NZ_CP067124.1"/>
</dbReference>
<comment type="similarity">
    <text evidence="1">Belongs to the cytidine and deoxycytidylate deaminase family.</text>
</comment>
<gene>
    <name evidence="6" type="ORF">SAMN04489859_102191</name>
</gene>
<dbReference type="NCBIfam" id="NF041025">
    <property type="entry name" value="antiphage_deaminase"/>
    <property type="match status" value="1"/>
</dbReference>
<dbReference type="EMBL" id="FODE01000021">
    <property type="protein sequence ID" value="SEN91041.1"/>
    <property type="molecule type" value="Genomic_DNA"/>
</dbReference>
<dbReference type="PROSITE" id="PS51747">
    <property type="entry name" value="CYT_DCMP_DEAMINASES_2"/>
    <property type="match status" value="1"/>
</dbReference>
<evidence type="ECO:0000313" key="6">
    <source>
        <dbReference type="EMBL" id="SEN91041.1"/>
    </source>
</evidence>
<evidence type="ECO:0000259" key="5">
    <source>
        <dbReference type="PROSITE" id="PS51747"/>
    </source>
</evidence>
<dbReference type="InterPro" id="IPR027417">
    <property type="entry name" value="P-loop_NTPase"/>
</dbReference>
<evidence type="ECO:0000313" key="7">
    <source>
        <dbReference type="Proteomes" id="UP000199054"/>
    </source>
</evidence>
<keyword evidence="2" id="KW-0479">Metal-binding</keyword>
<dbReference type="Pfam" id="PF00383">
    <property type="entry name" value="dCMP_cyt_deam_1"/>
    <property type="match status" value="1"/>
</dbReference>
<dbReference type="InterPro" id="IPR015517">
    <property type="entry name" value="dCMP_deaminase-rel"/>
</dbReference>
<keyword evidence="7" id="KW-1185">Reference proteome</keyword>
<dbReference type="Gene3D" id="3.40.50.300">
    <property type="entry name" value="P-loop containing nucleotide triphosphate hydrolases"/>
    <property type="match status" value="1"/>
</dbReference>
<dbReference type="GO" id="GO:0008270">
    <property type="term" value="F:zinc ion binding"/>
    <property type="evidence" value="ECO:0007669"/>
    <property type="project" value="InterPro"/>
</dbReference>